<dbReference type="RefSeq" id="WP_103082939.1">
    <property type="nucleotide sequence ID" value="NZ_CP021850.1"/>
</dbReference>
<feature type="coiled-coil region" evidence="1">
    <location>
        <begin position="17"/>
        <end position="44"/>
    </location>
</feature>
<sequence length="96" mass="11167">MGSINEYSTNQFEKTIKEYLRQAREKLENDLSGTREAIKLIADERTKDFIMVTDKGLDKEERTLLRKLIINSMYQSFCYGYGIGKIEGKTDSKVFL</sequence>
<evidence type="ECO:0000313" key="3">
    <source>
        <dbReference type="Proteomes" id="UP000236151"/>
    </source>
</evidence>
<keyword evidence="3" id="KW-1185">Reference proteome</keyword>
<protein>
    <submittedName>
        <fullName evidence="2">Uncharacterized protein</fullName>
    </submittedName>
</protein>
<organism evidence="2 3">
    <name type="scientific">Clostridium thermosuccinogenes</name>
    <dbReference type="NCBI Taxonomy" id="84032"/>
    <lineage>
        <taxon>Bacteria</taxon>
        <taxon>Bacillati</taxon>
        <taxon>Bacillota</taxon>
        <taxon>Clostridia</taxon>
        <taxon>Eubacteriales</taxon>
        <taxon>Clostridiaceae</taxon>
        <taxon>Clostridium</taxon>
    </lineage>
</organism>
<dbReference type="Proteomes" id="UP000236151">
    <property type="component" value="Unassembled WGS sequence"/>
</dbReference>
<gene>
    <name evidence="2" type="ORF">CDQ84_17015</name>
</gene>
<evidence type="ECO:0000256" key="1">
    <source>
        <dbReference type="SAM" id="Coils"/>
    </source>
</evidence>
<dbReference type="EMBL" id="NIOJ01000066">
    <property type="protein sequence ID" value="PNT95466.1"/>
    <property type="molecule type" value="Genomic_DNA"/>
</dbReference>
<dbReference type="AlphaFoldDB" id="A0A2K2F7R5"/>
<evidence type="ECO:0000313" key="2">
    <source>
        <dbReference type="EMBL" id="PNT95466.1"/>
    </source>
</evidence>
<dbReference type="OrthoDB" id="2084279at2"/>
<name>A0A2K2F7R5_9CLOT</name>
<dbReference type="KEGG" id="cthd:CDO33_18660"/>
<comment type="caution">
    <text evidence="2">The sequence shown here is derived from an EMBL/GenBank/DDBJ whole genome shotgun (WGS) entry which is preliminary data.</text>
</comment>
<accession>A0A2K2F7R5</accession>
<proteinExistence type="predicted"/>
<keyword evidence="1" id="KW-0175">Coiled coil</keyword>
<reference evidence="2 3" key="1">
    <citation type="submission" date="2017-06" db="EMBL/GenBank/DDBJ databases">
        <title>Investigating the central metabolism of Clostridium thermosuccinogenes.</title>
        <authorList>
            <person name="Koendjbiharie J.G."/>
            <person name="van Kranenburg R."/>
        </authorList>
    </citation>
    <scope>NUCLEOTIDE SEQUENCE [LARGE SCALE GENOMIC DNA]</scope>
    <source>
        <strain evidence="2 3">DSM 5806</strain>
    </source>
</reference>